<dbReference type="PANTHER" id="PTHR23221:SF7">
    <property type="entry name" value="PHOSPHATIDYLINOSITOL-GLYCAN-SPECIFIC PHOSPHOLIPASE D"/>
    <property type="match status" value="1"/>
</dbReference>
<dbReference type="Pfam" id="PF01839">
    <property type="entry name" value="FG-GAP"/>
    <property type="match status" value="5"/>
</dbReference>
<protein>
    <submittedName>
        <fullName evidence="7">VCBS repeat-containing protein</fullName>
    </submittedName>
</protein>
<evidence type="ECO:0000256" key="4">
    <source>
        <dbReference type="ARBA" id="ARBA00023180"/>
    </source>
</evidence>
<dbReference type="PRINTS" id="PR01185">
    <property type="entry name" value="INTEGRINA"/>
</dbReference>
<dbReference type="InterPro" id="IPR013517">
    <property type="entry name" value="FG-GAP"/>
</dbReference>
<evidence type="ECO:0000256" key="1">
    <source>
        <dbReference type="ARBA" id="ARBA00022729"/>
    </source>
</evidence>
<evidence type="ECO:0000313" key="8">
    <source>
        <dbReference type="Proteomes" id="UP000481583"/>
    </source>
</evidence>
<dbReference type="RefSeq" id="WP_165236293.1">
    <property type="nucleotide sequence ID" value="NZ_JAAKZV010000039.1"/>
</dbReference>
<sequence>MHKRFRITLATAAAAAVTGGLLALTGSPAASAAEELRPMADFNGDGVRDLATSASGAYVGGKADAGQIVVLYGAKNDGSQAGVSAARRTVLSQNSTGVPGTAEAGDFWGSDTTAADFNGDGFTDLAAGAPGEDVGTDKEGGTVQILWGSANGLAGGTTVTDPRPSGHDWFGRSMDAADYDGDGKDDLVVGASGATLDVFKGGIATSGTTGGHYTVRPPIYSGGTEQRGAFNLHSGDVNGDGRADLVVDGFETDSQAGYNANYYLPGSGSGLTTTGQVKLKPGVITDIGDLNSDGYGDIVTGQEWDHVATAPPSSTDGGHVNVTYGSAAGPNGGSDTYSQDTTGVPGSSEKGDAFGSELHLGDINGDGHLDLVVAASEENLAGVTDTGAVTVLYGAADGSGITGTGAQFFSQDTPGVPNGNEAYDYFGSDVHIADLNGDGKDDLTVGAYGENNGNGAVYALRSDGTKISDTGAVSVYTSSVGVSATGYPQFGGNFAG</sequence>
<keyword evidence="3" id="KW-0378">Hydrolase</keyword>
<dbReference type="InterPro" id="IPR028994">
    <property type="entry name" value="Integrin_alpha_N"/>
</dbReference>
<keyword evidence="2" id="KW-0677">Repeat</keyword>
<dbReference type="GO" id="GO:0007155">
    <property type="term" value="P:cell adhesion"/>
    <property type="evidence" value="ECO:0007669"/>
    <property type="project" value="InterPro"/>
</dbReference>
<gene>
    <name evidence="7" type="ORF">G5C51_12030</name>
</gene>
<dbReference type="AlphaFoldDB" id="A0A6G4TYV0"/>
<dbReference type="GO" id="GO:0016787">
    <property type="term" value="F:hydrolase activity"/>
    <property type="evidence" value="ECO:0007669"/>
    <property type="project" value="UniProtKB-KW"/>
</dbReference>
<dbReference type="SUPFAM" id="SSF69318">
    <property type="entry name" value="Integrin alpha N-terminal domain"/>
    <property type="match status" value="2"/>
</dbReference>
<dbReference type="Gene3D" id="2.130.10.130">
    <property type="entry name" value="Integrin alpha, N-terminal"/>
    <property type="match status" value="4"/>
</dbReference>
<feature type="signal peptide" evidence="6">
    <location>
        <begin position="1"/>
        <end position="32"/>
    </location>
</feature>
<dbReference type="SMART" id="SM00191">
    <property type="entry name" value="Int_alpha"/>
    <property type="match status" value="5"/>
</dbReference>
<dbReference type="GO" id="GO:0008305">
    <property type="term" value="C:integrin complex"/>
    <property type="evidence" value="ECO:0007669"/>
    <property type="project" value="InterPro"/>
</dbReference>
<keyword evidence="4" id="KW-0325">Glycoprotein</keyword>
<dbReference type="PROSITE" id="PS51470">
    <property type="entry name" value="FG_GAP"/>
    <property type="match status" value="4"/>
</dbReference>
<dbReference type="InterPro" id="IPR000413">
    <property type="entry name" value="Integrin_alpha"/>
</dbReference>
<accession>A0A6G4TYV0</accession>
<feature type="compositionally biased region" description="Polar residues" evidence="5">
    <location>
        <begin position="333"/>
        <end position="345"/>
    </location>
</feature>
<dbReference type="EMBL" id="JAAKZV010000039">
    <property type="protein sequence ID" value="NGN64626.1"/>
    <property type="molecule type" value="Genomic_DNA"/>
</dbReference>
<name>A0A6G4TYV0_9ACTN</name>
<evidence type="ECO:0000256" key="5">
    <source>
        <dbReference type="SAM" id="MobiDB-lite"/>
    </source>
</evidence>
<comment type="caution">
    <text evidence="7">The sequence shown here is derived from an EMBL/GenBank/DDBJ whole genome shotgun (WGS) entry which is preliminary data.</text>
</comment>
<evidence type="ECO:0000256" key="3">
    <source>
        <dbReference type="ARBA" id="ARBA00022801"/>
    </source>
</evidence>
<evidence type="ECO:0000313" key="7">
    <source>
        <dbReference type="EMBL" id="NGN64626.1"/>
    </source>
</evidence>
<evidence type="ECO:0000256" key="2">
    <source>
        <dbReference type="ARBA" id="ARBA00022737"/>
    </source>
</evidence>
<evidence type="ECO:0000256" key="6">
    <source>
        <dbReference type="SAM" id="SignalP"/>
    </source>
</evidence>
<dbReference type="InterPro" id="IPR013519">
    <property type="entry name" value="Int_alpha_beta-p"/>
</dbReference>
<keyword evidence="8" id="KW-1185">Reference proteome</keyword>
<dbReference type="Proteomes" id="UP000481583">
    <property type="component" value="Unassembled WGS sequence"/>
</dbReference>
<feature type="region of interest" description="Disordered" evidence="5">
    <location>
        <begin position="324"/>
        <end position="348"/>
    </location>
</feature>
<feature type="chain" id="PRO_5026348439" evidence="6">
    <location>
        <begin position="33"/>
        <end position="496"/>
    </location>
</feature>
<dbReference type="PANTHER" id="PTHR23221">
    <property type="entry name" value="GLYCOSYLPHOSPHATIDYLINOSITOL PHOSPHOLIPASE D"/>
    <property type="match status" value="1"/>
</dbReference>
<keyword evidence="1 6" id="KW-0732">Signal</keyword>
<organism evidence="7 8">
    <name type="scientific">Streptomyces coryli</name>
    <dbReference type="NCBI Taxonomy" id="1128680"/>
    <lineage>
        <taxon>Bacteria</taxon>
        <taxon>Bacillati</taxon>
        <taxon>Actinomycetota</taxon>
        <taxon>Actinomycetes</taxon>
        <taxon>Kitasatosporales</taxon>
        <taxon>Streptomycetaceae</taxon>
        <taxon>Streptomyces</taxon>
    </lineage>
</organism>
<proteinExistence type="predicted"/>
<reference evidence="7 8" key="1">
    <citation type="submission" date="2020-02" db="EMBL/GenBank/DDBJ databases">
        <title>Whole-genome analyses of novel actinobacteria.</title>
        <authorList>
            <person name="Sahin N."/>
        </authorList>
    </citation>
    <scope>NUCLEOTIDE SEQUENCE [LARGE SCALE GENOMIC DNA]</scope>
    <source>
        <strain evidence="7 8">A7024</strain>
    </source>
</reference>